<dbReference type="AlphaFoldDB" id="A0ABD2Z5K0"/>
<reference evidence="1 2" key="1">
    <citation type="submission" date="2024-11" db="EMBL/GenBank/DDBJ databases">
        <title>A near-complete genome assembly of Cinchona calisaya.</title>
        <authorList>
            <person name="Lian D.C."/>
            <person name="Zhao X.W."/>
            <person name="Wei L."/>
        </authorList>
    </citation>
    <scope>NUCLEOTIDE SEQUENCE [LARGE SCALE GENOMIC DNA]</scope>
    <source>
        <tissue evidence="1">Nenye</tissue>
    </source>
</reference>
<evidence type="ECO:0000313" key="2">
    <source>
        <dbReference type="Proteomes" id="UP001630127"/>
    </source>
</evidence>
<sequence length="164" mass="18790">MFRPNYVSVMIENLQSLRIWGTKLHMLNKRLTGCSMESRHKLSDDLRLNEIDYVHLFLLRDGISLVVSLVLVNLVVTEQIETNAKLSSSFSLKSKGLKRGLLSMESSDYQMSEIGDSEDIDEESAKEWEHTLLQDPMDKELNELNKRLEEKGSTSLFINTILAI</sequence>
<dbReference type="EMBL" id="JBJUIK010000011">
    <property type="protein sequence ID" value="KAL3514767.1"/>
    <property type="molecule type" value="Genomic_DNA"/>
</dbReference>
<protein>
    <submittedName>
        <fullName evidence="1">Uncharacterized protein</fullName>
    </submittedName>
</protein>
<accession>A0ABD2Z5K0</accession>
<dbReference type="Proteomes" id="UP001630127">
    <property type="component" value="Unassembled WGS sequence"/>
</dbReference>
<organism evidence="1 2">
    <name type="scientific">Cinchona calisaya</name>
    <dbReference type="NCBI Taxonomy" id="153742"/>
    <lineage>
        <taxon>Eukaryota</taxon>
        <taxon>Viridiplantae</taxon>
        <taxon>Streptophyta</taxon>
        <taxon>Embryophyta</taxon>
        <taxon>Tracheophyta</taxon>
        <taxon>Spermatophyta</taxon>
        <taxon>Magnoliopsida</taxon>
        <taxon>eudicotyledons</taxon>
        <taxon>Gunneridae</taxon>
        <taxon>Pentapetalae</taxon>
        <taxon>asterids</taxon>
        <taxon>lamiids</taxon>
        <taxon>Gentianales</taxon>
        <taxon>Rubiaceae</taxon>
        <taxon>Cinchonoideae</taxon>
        <taxon>Cinchoneae</taxon>
        <taxon>Cinchona</taxon>
    </lineage>
</organism>
<name>A0ABD2Z5K0_9GENT</name>
<proteinExistence type="predicted"/>
<evidence type="ECO:0000313" key="1">
    <source>
        <dbReference type="EMBL" id="KAL3514767.1"/>
    </source>
</evidence>
<comment type="caution">
    <text evidence="1">The sequence shown here is derived from an EMBL/GenBank/DDBJ whole genome shotgun (WGS) entry which is preliminary data.</text>
</comment>
<keyword evidence="2" id="KW-1185">Reference proteome</keyword>
<gene>
    <name evidence="1" type="ORF">ACH5RR_027484</name>
</gene>